<evidence type="ECO:0000313" key="1">
    <source>
        <dbReference type="EMBL" id="KAH7928866.1"/>
    </source>
</evidence>
<comment type="caution">
    <text evidence="1">The sequence shown here is derived from an EMBL/GenBank/DDBJ whole genome shotgun (WGS) entry which is preliminary data.</text>
</comment>
<evidence type="ECO:0000313" key="2">
    <source>
        <dbReference type="Proteomes" id="UP000790709"/>
    </source>
</evidence>
<reference evidence="1" key="1">
    <citation type="journal article" date="2021" name="New Phytol.">
        <title>Evolutionary innovations through gain and loss of genes in the ectomycorrhizal Boletales.</title>
        <authorList>
            <person name="Wu G."/>
            <person name="Miyauchi S."/>
            <person name="Morin E."/>
            <person name="Kuo A."/>
            <person name="Drula E."/>
            <person name="Varga T."/>
            <person name="Kohler A."/>
            <person name="Feng B."/>
            <person name="Cao Y."/>
            <person name="Lipzen A."/>
            <person name="Daum C."/>
            <person name="Hundley H."/>
            <person name="Pangilinan J."/>
            <person name="Johnson J."/>
            <person name="Barry K."/>
            <person name="LaButti K."/>
            <person name="Ng V."/>
            <person name="Ahrendt S."/>
            <person name="Min B."/>
            <person name="Choi I.G."/>
            <person name="Park H."/>
            <person name="Plett J.M."/>
            <person name="Magnuson J."/>
            <person name="Spatafora J.W."/>
            <person name="Nagy L.G."/>
            <person name="Henrissat B."/>
            <person name="Grigoriev I.V."/>
            <person name="Yang Z.L."/>
            <person name="Xu J."/>
            <person name="Martin F.M."/>
        </authorList>
    </citation>
    <scope>NUCLEOTIDE SEQUENCE</scope>
    <source>
        <strain evidence="1">KUC20120723A-06</strain>
    </source>
</reference>
<dbReference type="EMBL" id="MU266348">
    <property type="protein sequence ID" value="KAH7928866.1"/>
    <property type="molecule type" value="Genomic_DNA"/>
</dbReference>
<gene>
    <name evidence="1" type="ORF">BV22DRAFT_1030261</name>
</gene>
<protein>
    <submittedName>
        <fullName evidence="1">Uncharacterized protein</fullName>
    </submittedName>
</protein>
<accession>A0ACB8BSE2</accession>
<name>A0ACB8BSE2_9AGAM</name>
<keyword evidence="2" id="KW-1185">Reference proteome</keyword>
<proteinExistence type="predicted"/>
<dbReference type="Proteomes" id="UP000790709">
    <property type="component" value="Unassembled WGS sequence"/>
</dbReference>
<sequence>MACVYLGRSDSVKYLAWAGETWNSKSKSTSALKPTPVHLHLNMDPTNRPQGPSSHYSLYQREAPKAGGDWEMDRRLSVTRKGAYLGGNSITHQRRGRSFVIKGIQHINDAIKARELGYEGIVMTSHASQ</sequence>
<organism evidence="1 2">
    <name type="scientific">Leucogyrophana mollusca</name>
    <dbReference type="NCBI Taxonomy" id="85980"/>
    <lineage>
        <taxon>Eukaryota</taxon>
        <taxon>Fungi</taxon>
        <taxon>Dikarya</taxon>
        <taxon>Basidiomycota</taxon>
        <taxon>Agaricomycotina</taxon>
        <taxon>Agaricomycetes</taxon>
        <taxon>Agaricomycetidae</taxon>
        <taxon>Boletales</taxon>
        <taxon>Boletales incertae sedis</taxon>
        <taxon>Leucogyrophana</taxon>
    </lineage>
</organism>